<name>A0A0D0GUN5_9SPHI</name>
<dbReference type="OrthoDB" id="9805039at2"/>
<dbReference type="SUPFAM" id="SSF50249">
    <property type="entry name" value="Nucleic acid-binding proteins"/>
    <property type="match status" value="1"/>
</dbReference>
<dbReference type="InterPro" id="IPR050181">
    <property type="entry name" value="Cold_shock_domain"/>
</dbReference>
<dbReference type="RefSeq" id="WP_041879135.1">
    <property type="nucleotide sequence ID" value="NZ_CP157278.1"/>
</dbReference>
<evidence type="ECO:0000313" key="5">
    <source>
        <dbReference type="EMBL" id="KIO78166.1"/>
    </source>
</evidence>
<accession>A0A0D0GUN5</accession>
<dbReference type="CDD" id="cd04458">
    <property type="entry name" value="CSP_CDS"/>
    <property type="match status" value="1"/>
</dbReference>
<evidence type="ECO:0000256" key="3">
    <source>
        <dbReference type="RuleBase" id="RU000408"/>
    </source>
</evidence>
<dbReference type="Gene3D" id="2.40.50.140">
    <property type="entry name" value="Nucleic acid-binding proteins"/>
    <property type="match status" value="1"/>
</dbReference>
<dbReference type="STRING" id="1503925.TH53_05175"/>
<keyword evidence="6" id="KW-1185">Reference proteome</keyword>
<dbReference type="Pfam" id="PF00313">
    <property type="entry name" value="CSD"/>
    <property type="match status" value="1"/>
</dbReference>
<comment type="caution">
    <text evidence="5">The sequence shown here is derived from an EMBL/GenBank/DDBJ whole genome shotgun (WGS) entry which is preliminary data.</text>
</comment>
<protein>
    <submittedName>
        <fullName evidence="5">Cold-shock protein</fullName>
    </submittedName>
</protein>
<feature type="domain" description="CSD" evidence="4">
    <location>
        <begin position="1"/>
        <end position="64"/>
    </location>
</feature>
<dbReference type="EMBL" id="JXRA01000022">
    <property type="protein sequence ID" value="KIO78166.1"/>
    <property type="molecule type" value="Genomic_DNA"/>
</dbReference>
<dbReference type="PROSITE" id="PS51857">
    <property type="entry name" value="CSD_2"/>
    <property type="match status" value="1"/>
</dbReference>
<evidence type="ECO:0000256" key="2">
    <source>
        <dbReference type="ARBA" id="ARBA00022490"/>
    </source>
</evidence>
<dbReference type="Proteomes" id="UP000032049">
    <property type="component" value="Unassembled WGS sequence"/>
</dbReference>
<organism evidence="5 6">
    <name type="scientific">Pedobacter lusitanus</name>
    <dbReference type="NCBI Taxonomy" id="1503925"/>
    <lineage>
        <taxon>Bacteria</taxon>
        <taxon>Pseudomonadati</taxon>
        <taxon>Bacteroidota</taxon>
        <taxon>Sphingobacteriia</taxon>
        <taxon>Sphingobacteriales</taxon>
        <taxon>Sphingobacteriaceae</taxon>
        <taxon>Pedobacter</taxon>
    </lineage>
</organism>
<sequence length="65" mass="7325">MSTGKVKWFNTQKGYGFIIYEGNKDIFVHFKDVVGGIESLQENDNVEFDVTEGKKGLQAVNVKKV</sequence>
<gene>
    <name evidence="5" type="ORF">TH53_05175</name>
</gene>
<dbReference type="PANTHER" id="PTHR11544">
    <property type="entry name" value="COLD SHOCK DOMAIN CONTAINING PROTEINS"/>
    <property type="match status" value="1"/>
</dbReference>
<dbReference type="InterPro" id="IPR011129">
    <property type="entry name" value="CSD"/>
</dbReference>
<dbReference type="InterPro" id="IPR019844">
    <property type="entry name" value="CSD_CS"/>
</dbReference>
<dbReference type="SMART" id="SM00357">
    <property type="entry name" value="CSP"/>
    <property type="match status" value="1"/>
</dbReference>
<reference evidence="5 6" key="1">
    <citation type="submission" date="2015-01" db="EMBL/GenBank/DDBJ databases">
        <title>Draft genome sequence of Pedobacter sp. NL19 isolated from sludge of an effluent treatment pond in an abandoned uranium mine.</title>
        <authorList>
            <person name="Santos T."/>
            <person name="Caetano T."/>
            <person name="Covas C."/>
            <person name="Cruz A."/>
            <person name="Mendo S."/>
        </authorList>
    </citation>
    <scope>NUCLEOTIDE SEQUENCE [LARGE SCALE GENOMIC DNA]</scope>
    <source>
        <strain evidence="5 6">NL19</strain>
    </source>
</reference>
<dbReference type="InterPro" id="IPR012340">
    <property type="entry name" value="NA-bd_OB-fold"/>
</dbReference>
<dbReference type="GO" id="GO:0003676">
    <property type="term" value="F:nucleic acid binding"/>
    <property type="evidence" value="ECO:0007669"/>
    <property type="project" value="InterPro"/>
</dbReference>
<dbReference type="PRINTS" id="PR00050">
    <property type="entry name" value="COLDSHOCK"/>
</dbReference>
<keyword evidence="2" id="KW-0963">Cytoplasm</keyword>
<evidence type="ECO:0000256" key="1">
    <source>
        <dbReference type="ARBA" id="ARBA00004496"/>
    </source>
</evidence>
<dbReference type="InterPro" id="IPR002059">
    <property type="entry name" value="CSP_DNA-bd"/>
</dbReference>
<dbReference type="InterPro" id="IPR012156">
    <property type="entry name" value="Cold_shock_CspA"/>
</dbReference>
<dbReference type="AlphaFoldDB" id="A0A0D0GUN5"/>
<dbReference type="PROSITE" id="PS00352">
    <property type="entry name" value="CSD_1"/>
    <property type="match status" value="1"/>
</dbReference>
<evidence type="ECO:0000313" key="6">
    <source>
        <dbReference type="Proteomes" id="UP000032049"/>
    </source>
</evidence>
<dbReference type="PIRSF" id="PIRSF002599">
    <property type="entry name" value="Cold_shock_A"/>
    <property type="match status" value="1"/>
</dbReference>
<dbReference type="Gene3D" id="6.20.370.130">
    <property type="match status" value="1"/>
</dbReference>
<dbReference type="GO" id="GO:0005829">
    <property type="term" value="C:cytosol"/>
    <property type="evidence" value="ECO:0007669"/>
    <property type="project" value="UniProtKB-ARBA"/>
</dbReference>
<comment type="subcellular location">
    <subcellularLocation>
        <location evidence="1 3">Cytoplasm</location>
    </subcellularLocation>
</comment>
<proteinExistence type="predicted"/>
<evidence type="ECO:0000259" key="4">
    <source>
        <dbReference type="PROSITE" id="PS51857"/>
    </source>
</evidence>